<evidence type="ECO:0000313" key="1">
    <source>
        <dbReference type="EMBL" id="MCJ2378496.1"/>
    </source>
</evidence>
<dbReference type="InterPro" id="IPR009383">
    <property type="entry name" value="DUF1040"/>
</dbReference>
<proteinExistence type="predicted"/>
<sequence length="88" mass="10307">MKCHRVNELIELLHPEWQKDSELNLLEFILKLAKEAGYQGKLEELTDDVLIYHLKMRNSEKEEMIPGLAKDQEDDFKTALLKARGIIK</sequence>
<evidence type="ECO:0000313" key="2">
    <source>
        <dbReference type="Proteomes" id="UP001139488"/>
    </source>
</evidence>
<dbReference type="Proteomes" id="UP001139488">
    <property type="component" value="Unassembled WGS sequence"/>
</dbReference>
<protein>
    <submittedName>
        <fullName evidence="1">YihD family protein</fullName>
    </submittedName>
</protein>
<accession>A0A9X1WDW5</accession>
<gene>
    <name evidence="1" type="ORF">LNL84_16905</name>
</gene>
<reference evidence="1" key="1">
    <citation type="submission" date="2021-11" db="EMBL/GenBank/DDBJ databases">
        <title>Vibrio ZSDE26 sp. nov. and Vibrio ZSDZ34 sp. nov., isolated from coastal seawater in Qingdao.</title>
        <authorList>
            <person name="Zhang P."/>
        </authorList>
    </citation>
    <scope>NUCLEOTIDE SEQUENCE</scope>
    <source>
        <strain evidence="1">ZSDZ34</strain>
    </source>
</reference>
<name>A0A9X1WDW5_9VIBR</name>
<dbReference type="AlphaFoldDB" id="A0A9X1WDW5"/>
<comment type="caution">
    <text evidence="1">The sequence shown here is derived from an EMBL/GenBank/DDBJ whole genome shotgun (WGS) entry which is preliminary data.</text>
</comment>
<dbReference type="Gene3D" id="1.10.1580.20">
    <property type="entry name" value="Protein of unknown function DUF1040"/>
    <property type="match status" value="1"/>
</dbReference>
<organism evidence="1 2">
    <name type="scientific">Vibrio gelatinilyticus</name>
    <dbReference type="NCBI Taxonomy" id="2893468"/>
    <lineage>
        <taxon>Bacteria</taxon>
        <taxon>Pseudomonadati</taxon>
        <taxon>Pseudomonadota</taxon>
        <taxon>Gammaproteobacteria</taxon>
        <taxon>Vibrionales</taxon>
        <taxon>Vibrionaceae</taxon>
        <taxon>Vibrio</taxon>
    </lineage>
</organism>
<keyword evidence="2" id="KW-1185">Reference proteome</keyword>
<dbReference type="Pfam" id="PF06288">
    <property type="entry name" value="DUF1040"/>
    <property type="match status" value="1"/>
</dbReference>
<dbReference type="RefSeq" id="WP_244358842.1">
    <property type="nucleotide sequence ID" value="NZ_JAJNNZ010000017.1"/>
</dbReference>
<dbReference type="InterPro" id="IPR038134">
    <property type="entry name" value="YihD_sf"/>
</dbReference>
<dbReference type="EMBL" id="JAJNNZ010000017">
    <property type="protein sequence ID" value="MCJ2378496.1"/>
    <property type="molecule type" value="Genomic_DNA"/>
</dbReference>